<dbReference type="Proteomes" id="UP000245207">
    <property type="component" value="Unassembled WGS sequence"/>
</dbReference>
<dbReference type="PANTHER" id="PTHR11206">
    <property type="entry name" value="MULTIDRUG RESISTANCE PROTEIN"/>
    <property type="match status" value="1"/>
</dbReference>
<dbReference type="AlphaFoldDB" id="A0A2U1KSS0"/>
<keyword evidence="2" id="KW-0812">Transmembrane</keyword>
<feature type="transmembrane region" description="Helical" evidence="2">
    <location>
        <begin position="97"/>
        <end position="117"/>
    </location>
</feature>
<name>A0A2U1KSS0_ARTAN</name>
<dbReference type="GO" id="GO:0015297">
    <property type="term" value="F:antiporter activity"/>
    <property type="evidence" value="ECO:0007669"/>
    <property type="project" value="InterPro"/>
</dbReference>
<dbReference type="EMBL" id="PKPP01014326">
    <property type="protein sequence ID" value="PWA39796.1"/>
    <property type="molecule type" value="Genomic_DNA"/>
</dbReference>
<keyword evidence="4" id="KW-1185">Reference proteome</keyword>
<dbReference type="STRING" id="35608.A0A2U1KSS0"/>
<dbReference type="GO" id="GO:0016020">
    <property type="term" value="C:membrane"/>
    <property type="evidence" value="ECO:0007669"/>
    <property type="project" value="InterPro"/>
</dbReference>
<accession>A0A2U1KSS0</accession>
<gene>
    <name evidence="3" type="ORF">CTI12_AA568700</name>
</gene>
<sequence length="341" mass="37537">MVTTNRTDDYLVLQLVPKKGGVRAFPPPQFYTSNHEIVAATMIDKIHISQDPLGVQMYYIPQGHLQHVLESIKLLFAVAGTMIFTGLHIFKLAGASLSMAFVNVTGFSVISGLGMAMDGITSQAFGAHHTHPFMWLNAKPILVFFGQDPKVASLAATYTYFTIPTLFLQCFFHPIKVYLRAKKLRKGKRLVKDSSLFSQVVSLGKKIFSLPYLGDVRAFPTPQFYTSNHEIVAATMIDIIHVSQDPLGVQMYYFPQGHLQHVLELIKLLFAVAGTMIFTGLHIFKLAGASLSMAFVNVTGFSVISGLGMAMDGITSQAFGARNFSLMARTLHQTILILLCG</sequence>
<reference evidence="3 4" key="1">
    <citation type="journal article" date="2018" name="Mol. Plant">
        <title>The genome of Artemisia annua provides insight into the evolution of Asteraceae family and artemisinin biosynthesis.</title>
        <authorList>
            <person name="Shen Q."/>
            <person name="Zhang L."/>
            <person name="Liao Z."/>
            <person name="Wang S."/>
            <person name="Yan T."/>
            <person name="Shi P."/>
            <person name="Liu M."/>
            <person name="Fu X."/>
            <person name="Pan Q."/>
            <person name="Wang Y."/>
            <person name="Lv Z."/>
            <person name="Lu X."/>
            <person name="Zhang F."/>
            <person name="Jiang W."/>
            <person name="Ma Y."/>
            <person name="Chen M."/>
            <person name="Hao X."/>
            <person name="Li L."/>
            <person name="Tang Y."/>
            <person name="Lv G."/>
            <person name="Zhou Y."/>
            <person name="Sun X."/>
            <person name="Brodelius P.E."/>
            <person name="Rose J.K.C."/>
            <person name="Tang K."/>
        </authorList>
    </citation>
    <scope>NUCLEOTIDE SEQUENCE [LARGE SCALE GENOMIC DNA]</scope>
    <source>
        <strain evidence="4">cv. Huhao1</strain>
        <tissue evidence="3">Leaf</tissue>
    </source>
</reference>
<dbReference type="InterPro" id="IPR002528">
    <property type="entry name" value="MATE_fam"/>
</dbReference>
<evidence type="ECO:0000313" key="3">
    <source>
        <dbReference type="EMBL" id="PWA39796.1"/>
    </source>
</evidence>
<feature type="transmembrane region" description="Helical" evidence="2">
    <location>
        <begin position="265"/>
        <end position="284"/>
    </location>
</feature>
<protein>
    <submittedName>
        <fullName evidence="3">Protein DETOXIFICATION 49</fullName>
    </submittedName>
</protein>
<feature type="transmembrane region" description="Helical" evidence="2">
    <location>
        <begin position="290"/>
        <end position="310"/>
    </location>
</feature>
<comment type="caution">
    <text evidence="3">The sequence shown here is derived from an EMBL/GenBank/DDBJ whole genome shotgun (WGS) entry which is preliminary data.</text>
</comment>
<evidence type="ECO:0000256" key="1">
    <source>
        <dbReference type="ARBA" id="ARBA00010199"/>
    </source>
</evidence>
<dbReference type="Pfam" id="PF01554">
    <property type="entry name" value="MatE"/>
    <property type="match status" value="2"/>
</dbReference>
<organism evidence="3 4">
    <name type="scientific">Artemisia annua</name>
    <name type="common">Sweet wormwood</name>
    <dbReference type="NCBI Taxonomy" id="35608"/>
    <lineage>
        <taxon>Eukaryota</taxon>
        <taxon>Viridiplantae</taxon>
        <taxon>Streptophyta</taxon>
        <taxon>Embryophyta</taxon>
        <taxon>Tracheophyta</taxon>
        <taxon>Spermatophyta</taxon>
        <taxon>Magnoliopsida</taxon>
        <taxon>eudicotyledons</taxon>
        <taxon>Gunneridae</taxon>
        <taxon>Pentapetalae</taxon>
        <taxon>asterids</taxon>
        <taxon>campanulids</taxon>
        <taxon>Asterales</taxon>
        <taxon>Asteraceae</taxon>
        <taxon>Asteroideae</taxon>
        <taxon>Anthemideae</taxon>
        <taxon>Artemisiinae</taxon>
        <taxon>Artemisia</taxon>
    </lineage>
</organism>
<dbReference type="OrthoDB" id="2126698at2759"/>
<keyword evidence="2" id="KW-1133">Transmembrane helix</keyword>
<proteinExistence type="inferred from homology"/>
<comment type="similarity">
    <text evidence="1">Belongs to the multi antimicrobial extrusion (MATE) (TC 2.A.66.1) family.</text>
</comment>
<evidence type="ECO:0000256" key="2">
    <source>
        <dbReference type="SAM" id="Phobius"/>
    </source>
</evidence>
<feature type="transmembrane region" description="Helical" evidence="2">
    <location>
        <begin position="158"/>
        <end position="179"/>
    </location>
</feature>
<dbReference type="GO" id="GO:0042910">
    <property type="term" value="F:xenobiotic transmembrane transporter activity"/>
    <property type="evidence" value="ECO:0007669"/>
    <property type="project" value="InterPro"/>
</dbReference>
<evidence type="ECO:0000313" key="4">
    <source>
        <dbReference type="Proteomes" id="UP000245207"/>
    </source>
</evidence>
<feature type="transmembrane region" description="Helical" evidence="2">
    <location>
        <begin position="71"/>
        <end position="90"/>
    </location>
</feature>
<keyword evidence="2" id="KW-0472">Membrane</keyword>